<dbReference type="InterPro" id="IPR002871">
    <property type="entry name" value="NIF_FeS_clus_asmbl_NifU_N"/>
</dbReference>
<comment type="cofactor">
    <cofactor evidence="2">
        <name>[2Fe-2S] cluster</name>
        <dbReference type="ChEBI" id="CHEBI:190135"/>
    </cofactor>
</comment>
<comment type="subcellular location">
    <subcellularLocation>
        <location evidence="2">Mitochondrion matrix</location>
    </subcellularLocation>
</comment>
<dbReference type="Proteomes" id="UP000694864">
    <property type="component" value="Chromosome 9"/>
</dbReference>
<evidence type="ECO:0000313" key="5">
    <source>
        <dbReference type="RefSeq" id="XP_010425450.1"/>
    </source>
</evidence>
<keyword evidence="4" id="KW-1185">Reference proteome</keyword>
<dbReference type="GeneID" id="104710528"/>
<dbReference type="Gene3D" id="3.90.1010.10">
    <property type="match status" value="1"/>
</dbReference>
<evidence type="ECO:0000256" key="1">
    <source>
        <dbReference type="ARBA" id="ARBA00006420"/>
    </source>
</evidence>
<keyword evidence="2" id="KW-0479">Metal-binding</keyword>
<comment type="function">
    <text evidence="2">Scaffold protein for the de novo synthesis of iron-sulfur (Fe-S) clusters within mitochondria, which is required for maturation of both mitochondrial and cytoplasmic [2Fe-2S] and [4Fe-4S] proteins.</text>
</comment>
<organism evidence="4 5">
    <name type="scientific">Camelina sativa</name>
    <name type="common">False flax</name>
    <name type="synonym">Myagrum sativum</name>
    <dbReference type="NCBI Taxonomy" id="90675"/>
    <lineage>
        <taxon>Eukaryota</taxon>
        <taxon>Viridiplantae</taxon>
        <taxon>Streptophyta</taxon>
        <taxon>Embryophyta</taxon>
        <taxon>Tracheophyta</taxon>
        <taxon>Spermatophyta</taxon>
        <taxon>Magnoliopsida</taxon>
        <taxon>eudicotyledons</taxon>
        <taxon>Gunneridae</taxon>
        <taxon>Pentapetalae</taxon>
        <taxon>rosids</taxon>
        <taxon>malvids</taxon>
        <taxon>Brassicales</taxon>
        <taxon>Brassicaceae</taxon>
        <taxon>Camelineae</taxon>
        <taxon>Camelina</taxon>
    </lineage>
</organism>
<keyword evidence="2" id="KW-0809">Transit peptide</keyword>
<name>A0ABM0TF23_CAMSA</name>
<evidence type="ECO:0000313" key="4">
    <source>
        <dbReference type="Proteomes" id="UP000694864"/>
    </source>
</evidence>
<dbReference type="InterPro" id="IPR011339">
    <property type="entry name" value="ISCU"/>
</dbReference>
<gene>
    <name evidence="5" type="primary">LOC104710528</name>
</gene>
<protein>
    <recommendedName>
        <fullName evidence="2">Iron-sulfur cluster assembly protein</fullName>
    </recommendedName>
</protein>
<reference evidence="5" key="2">
    <citation type="submission" date="2025-08" db="UniProtKB">
        <authorList>
            <consortium name="RefSeq"/>
        </authorList>
    </citation>
    <scope>IDENTIFICATION</scope>
    <source>
        <tissue evidence="5">Leaf</tissue>
    </source>
</reference>
<evidence type="ECO:0000256" key="2">
    <source>
        <dbReference type="RuleBase" id="RU362089"/>
    </source>
</evidence>
<evidence type="ECO:0000259" key="3">
    <source>
        <dbReference type="Pfam" id="PF01592"/>
    </source>
</evidence>
<keyword evidence="2" id="KW-0408">Iron</keyword>
<dbReference type="PANTHER" id="PTHR10093">
    <property type="entry name" value="IRON-SULFUR CLUSTER ASSEMBLY ENZYME NIFU HOMOLOG"/>
    <property type="match status" value="1"/>
</dbReference>
<dbReference type="CDD" id="cd06664">
    <property type="entry name" value="IscU_like"/>
    <property type="match status" value="1"/>
</dbReference>
<accession>A0ABM0TF23</accession>
<feature type="domain" description="NIF system FeS cluster assembly NifU N-terminal" evidence="3">
    <location>
        <begin position="32"/>
        <end position="156"/>
    </location>
</feature>
<reference evidence="4" key="1">
    <citation type="journal article" date="2014" name="Nat. Commun.">
        <title>The emerging biofuel crop Camelina sativa retains a highly undifferentiated hexaploid genome structure.</title>
        <authorList>
            <person name="Kagale S."/>
            <person name="Koh C."/>
            <person name="Nixon J."/>
            <person name="Bollina V."/>
            <person name="Clarke W.E."/>
            <person name="Tuteja R."/>
            <person name="Spillane C."/>
            <person name="Robinson S.J."/>
            <person name="Links M.G."/>
            <person name="Clarke C."/>
            <person name="Higgins E.E."/>
            <person name="Huebert T."/>
            <person name="Sharpe A.G."/>
            <person name="Parkin I.A."/>
        </authorList>
    </citation>
    <scope>NUCLEOTIDE SEQUENCE [LARGE SCALE GENOMIC DNA]</scope>
    <source>
        <strain evidence="4">cv. DH55</strain>
    </source>
</reference>
<comment type="similarity">
    <text evidence="1 2">Belongs to the NifU family.</text>
</comment>
<dbReference type="NCBIfam" id="TIGR01999">
    <property type="entry name" value="iscU"/>
    <property type="match status" value="1"/>
</dbReference>
<keyword evidence="2" id="KW-0496">Mitochondrion</keyword>
<dbReference type="SUPFAM" id="SSF82649">
    <property type="entry name" value="SufE/NifU"/>
    <property type="match status" value="1"/>
</dbReference>
<dbReference type="RefSeq" id="XP_010425450.1">
    <property type="nucleotide sequence ID" value="XM_010427148.2"/>
</dbReference>
<keyword evidence="2" id="KW-0001">2Fe-2S</keyword>
<dbReference type="Pfam" id="PF01592">
    <property type="entry name" value="NifU_N"/>
    <property type="match status" value="1"/>
</dbReference>
<keyword evidence="2" id="KW-0411">Iron-sulfur</keyword>
<sequence>MMMLRQTAKKGFLGLRNPTASPVLGGVGRRLYHENVIDHFENPRNVGSFNRDDPDVGTGLVGSPSCGDLMSLQIKVDVSGQIIDTRFKTFGCGSAIASSSVASEWIKGKTIEDVLTIKNAQIAKHLRLPPVKLHCSMLAEDAIKSAVNDYKEKQAKANGGVAGDTLMA</sequence>
<proteinExistence type="inferred from homology"/>